<dbReference type="Gene3D" id="3.40.50.1860">
    <property type="match status" value="2"/>
</dbReference>
<dbReference type="PROSITE" id="PS00923">
    <property type="entry name" value="ASP_GLU_RACEMASE_1"/>
    <property type="match status" value="1"/>
</dbReference>
<dbReference type="Proteomes" id="UP001429984">
    <property type="component" value="Unassembled WGS sequence"/>
</dbReference>
<dbReference type="Pfam" id="PF01177">
    <property type="entry name" value="Asp_Glu_race"/>
    <property type="match status" value="1"/>
</dbReference>
<evidence type="ECO:0000256" key="2">
    <source>
        <dbReference type="ARBA" id="ARBA00023235"/>
    </source>
</evidence>
<keyword evidence="4" id="KW-1185">Reference proteome</keyword>
<evidence type="ECO:0000313" key="4">
    <source>
        <dbReference type="Proteomes" id="UP001429984"/>
    </source>
</evidence>
<dbReference type="PANTHER" id="PTHR21198:SF7">
    <property type="entry name" value="ASPARTATE-GLUTAMATE RACEMASE FAMILY"/>
    <property type="match status" value="1"/>
</dbReference>
<dbReference type="InterPro" id="IPR001920">
    <property type="entry name" value="Asp/Glu_race"/>
</dbReference>
<proteinExistence type="inferred from homology"/>
<name>A0ABS0BAV4_9GAMM</name>
<dbReference type="EMBL" id="JADLZT010000009">
    <property type="protein sequence ID" value="MBF6025428.1"/>
    <property type="molecule type" value="Genomic_DNA"/>
</dbReference>
<comment type="similarity">
    <text evidence="1">Belongs to the aspartate/glutamate racemases family.</text>
</comment>
<reference evidence="3 4" key="1">
    <citation type="submission" date="2020-11" db="EMBL/GenBank/DDBJ databases">
        <title>Draft Genome Sequence and Secondary Metabolite Biosynthetic Potential of the Lysobacter niastensis Type strain DSM 18481.</title>
        <authorList>
            <person name="Turrini P."/>
            <person name="Artuso I."/>
            <person name="Tescari M."/>
            <person name="Lugli G.A."/>
            <person name="Frangipani E."/>
            <person name="Ventura M."/>
            <person name="Visca P."/>
        </authorList>
    </citation>
    <scope>NUCLEOTIDE SEQUENCE [LARGE SCALE GENOMIC DNA]</scope>
    <source>
        <strain evidence="3 4">DSM 18481</strain>
    </source>
</reference>
<keyword evidence="2" id="KW-0413">Isomerase</keyword>
<gene>
    <name evidence="3" type="ORF">IU514_15445</name>
</gene>
<dbReference type="NCBIfam" id="TIGR00035">
    <property type="entry name" value="asp_race"/>
    <property type="match status" value="1"/>
</dbReference>
<protein>
    <submittedName>
        <fullName evidence="3">Aspartate/glutamate racemase family protein</fullName>
    </submittedName>
</protein>
<sequence length="247" mass="26793">MKTVGLLGGMSWESTASYYRLINEAVRDRLGGLHSARLLLYSVDFEQIARLQRAGDWAAAGTMLARSARTLESAGADCVVVCTNTMHVVADEIESAIAIPLLHIADATAAAVKDAGHSTVGLLGTRFTMEQDFYRERLERHHGLKVLTPGEDDRKAVHRIIFDELCVGRIVPESRERYQQVIARLADQGAEAVVLGCTEISMLVSPSDVDVPLFDTMQLQALRAADWALGERDATQPQASSALGACA</sequence>
<organism evidence="3 4">
    <name type="scientific">Lysobacter niastensis</name>
    <dbReference type="NCBI Taxonomy" id="380629"/>
    <lineage>
        <taxon>Bacteria</taxon>
        <taxon>Pseudomonadati</taxon>
        <taxon>Pseudomonadota</taxon>
        <taxon>Gammaproteobacteria</taxon>
        <taxon>Lysobacterales</taxon>
        <taxon>Lysobacteraceae</taxon>
        <taxon>Lysobacter</taxon>
    </lineage>
</organism>
<dbReference type="RefSeq" id="WP_194932039.1">
    <property type="nucleotide sequence ID" value="NZ_JADLZT010000009.1"/>
</dbReference>
<evidence type="ECO:0000256" key="1">
    <source>
        <dbReference type="ARBA" id="ARBA00007847"/>
    </source>
</evidence>
<dbReference type="InterPro" id="IPR015942">
    <property type="entry name" value="Asp/Glu/hydantoin_racemase"/>
</dbReference>
<evidence type="ECO:0000313" key="3">
    <source>
        <dbReference type="EMBL" id="MBF6025428.1"/>
    </source>
</evidence>
<dbReference type="InterPro" id="IPR018187">
    <property type="entry name" value="Asp/Glu_racemase_AS_1"/>
</dbReference>
<dbReference type="InterPro" id="IPR004380">
    <property type="entry name" value="Asp_race"/>
</dbReference>
<comment type="caution">
    <text evidence="3">The sequence shown here is derived from an EMBL/GenBank/DDBJ whole genome shotgun (WGS) entry which is preliminary data.</text>
</comment>
<dbReference type="SUPFAM" id="SSF53681">
    <property type="entry name" value="Aspartate/glutamate racemase"/>
    <property type="match status" value="2"/>
</dbReference>
<accession>A0ABS0BAV4</accession>
<dbReference type="PANTHER" id="PTHR21198">
    <property type="entry name" value="GLUTAMATE RACEMASE"/>
    <property type="match status" value="1"/>
</dbReference>